<dbReference type="InterPro" id="IPR011227">
    <property type="entry name" value="UCP029730"/>
</dbReference>
<name>A0AAW5QXQ9_9HYPH</name>
<reference evidence="1 2" key="1">
    <citation type="submission" date="2022-04" db="EMBL/GenBank/DDBJ databases">
        <authorList>
            <person name="Ye Y.-Q."/>
            <person name="Du Z.-J."/>
        </authorList>
    </citation>
    <scope>NUCLEOTIDE SEQUENCE [LARGE SCALE GENOMIC DNA]</scope>
    <source>
        <strain evidence="1 2">A6E488</strain>
    </source>
</reference>
<organism evidence="1 2">
    <name type="scientific">Microbaculum marinisediminis</name>
    <dbReference type="NCBI Taxonomy" id="2931392"/>
    <lineage>
        <taxon>Bacteria</taxon>
        <taxon>Pseudomonadati</taxon>
        <taxon>Pseudomonadota</taxon>
        <taxon>Alphaproteobacteria</taxon>
        <taxon>Hyphomicrobiales</taxon>
        <taxon>Tepidamorphaceae</taxon>
        <taxon>Microbaculum</taxon>
    </lineage>
</organism>
<dbReference type="Proteomes" id="UP001320898">
    <property type="component" value="Unassembled WGS sequence"/>
</dbReference>
<dbReference type="Gene3D" id="3.40.630.40">
    <property type="entry name" value="Zn-dependent exopeptidases"/>
    <property type="match status" value="1"/>
</dbReference>
<evidence type="ECO:0000313" key="1">
    <source>
        <dbReference type="EMBL" id="MCT8971669.1"/>
    </source>
</evidence>
<dbReference type="EMBL" id="JALIDZ010000003">
    <property type="protein sequence ID" value="MCT8971669.1"/>
    <property type="molecule type" value="Genomic_DNA"/>
</dbReference>
<dbReference type="Pfam" id="PF05013">
    <property type="entry name" value="FGase"/>
    <property type="match status" value="1"/>
</dbReference>
<comment type="caution">
    <text evidence="1">The sequence shown here is derived from an EMBL/GenBank/DDBJ whole genome shotgun (WGS) entry which is preliminary data.</text>
</comment>
<dbReference type="SUPFAM" id="SSF53187">
    <property type="entry name" value="Zn-dependent exopeptidases"/>
    <property type="match status" value="1"/>
</dbReference>
<protein>
    <submittedName>
        <fullName evidence="1">N-formylglutamate amidohydrolase</fullName>
    </submittedName>
</protein>
<proteinExistence type="predicted"/>
<gene>
    <name evidence="1" type="ORF">MUB46_07365</name>
</gene>
<dbReference type="PIRSF" id="PIRSF029730">
    <property type="entry name" value="UCP029730"/>
    <property type="match status" value="1"/>
</dbReference>
<keyword evidence="2" id="KW-1185">Reference proteome</keyword>
<dbReference type="AlphaFoldDB" id="A0AAW5QXQ9"/>
<dbReference type="RefSeq" id="WP_261615243.1">
    <property type="nucleotide sequence ID" value="NZ_JALIDZ010000003.1"/>
</dbReference>
<evidence type="ECO:0000313" key="2">
    <source>
        <dbReference type="Proteomes" id="UP001320898"/>
    </source>
</evidence>
<accession>A0AAW5QXQ9</accession>
<sequence length="279" mass="30166">MTRVAEYPTSDAPARDAADPFVASETIPGAAETGWLILCDHASNRLPAEYGDLGLPPEEFERHIAYDIGAEAVSRLLARELGAPAVLSRFSRLLIDPNRGADDPTLLMRLSDGAVVPGNARADAAEKAKRVAAYYEPYHRAIETAIEAAISAGHPPAIVSIHSFTPLWRGTRRPWEIGILWDKDPRLAVPMIEAFAADPLLTVGDNEPYSGRLRGDTMYRHGTRRGLAHALVELRQDLIAEAPGQAEWAGRLVDVLRALAGGEGLNEIRHYGSGAPGET</sequence>
<dbReference type="InterPro" id="IPR007709">
    <property type="entry name" value="N-FG_amidohydro"/>
</dbReference>